<dbReference type="AlphaFoldDB" id="A0A2H1J2N9"/>
<evidence type="ECO:0000313" key="1">
    <source>
        <dbReference type="EMBL" id="SMX81757.1"/>
    </source>
</evidence>
<keyword evidence="2" id="KW-1185">Reference proteome</keyword>
<organism evidence="1 2">
    <name type="scientific">Brevibacterium antiquum</name>
    <dbReference type="NCBI Taxonomy" id="234835"/>
    <lineage>
        <taxon>Bacteria</taxon>
        <taxon>Bacillati</taxon>
        <taxon>Actinomycetota</taxon>
        <taxon>Actinomycetes</taxon>
        <taxon>Micrococcales</taxon>
        <taxon>Brevibacteriaceae</taxon>
        <taxon>Brevibacterium</taxon>
    </lineage>
</organism>
<dbReference type="EMBL" id="FXZE01000005">
    <property type="protein sequence ID" value="SMX81757.1"/>
    <property type="molecule type" value="Genomic_DNA"/>
</dbReference>
<accession>A0A2H1J2N9</accession>
<dbReference type="RefSeq" id="WP_226823919.1">
    <property type="nucleotide sequence ID" value="NZ_FXZE01000005.1"/>
</dbReference>
<evidence type="ECO:0008006" key="3">
    <source>
        <dbReference type="Google" id="ProtNLM"/>
    </source>
</evidence>
<evidence type="ECO:0000313" key="2">
    <source>
        <dbReference type="Proteomes" id="UP000234342"/>
    </source>
</evidence>
<protein>
    <recommendedName>
        <fullName evidence="3">Sugar transporter</fullName>
    </recommendedName>
</protein>
<proteinExistence type="predicted"/>
<sequence>MSSSTANPQQEPVLEATPERLLAARKAVISSSIGAALEWFDIIVFASFAVVISEIFYPEGDPVFSSSSPSPPLPSPTWFAPSAAWSWAGSPIDVAANRR</sequence>
<gene>
    <name evidence="1" type="ORF">BANT10_01561</name>
</gene>
<dbReference type="Proteomes" id="UP000234342">
    <property type="component" value="Unassembled WGS sequence"/>
</dbReference>
<reference evidence="2" key="1">
    <citation type="submission" date="2017-03" db="EMBL/GenBank/DDBJ databases">
        <authorList>
            <person name="Monnet C."/>
        </authorList>
    </citation>
    <scope>NUCLEOTIDE SEQUENCE [LARGE SCALE GENOMIC DNA]</scope>
    <source>
        <strain evidence="2">P10</strain>
    </source>
</reference>
<name>A0A2H1J2N9_9MICO</name>